<accession>A0A533QCX4</accession>
<dbReference type="Proteomes" id="UP000319783">
    <property type="component" value="Unassembled WGS sequence"/>
</dbReference>
<protein>
    <submittedName>
        <fullName evidence="1">Uncharacterized protein</fullName>
    </submittedName>
</protein>
<reference evidence="1 2" key="1">
    <citation type="submission" date="2019-04" db="EMBL/GenBank/DDBJ databases">
        <title>Genome of a novel bacterium Candidatus Jettenia ecosi reconstructed from metagenome of an anammox bioreactor.</title>
        <authorList>
            <person name="Mardanov A.V."/>
            <person name="Beletsky A.V."/>
            <person name="Ravin N.V."/>
            <person name="Botchkova E.A."/>
            <person name="Litti Y.V."/>
            <person name="Nozhevnikova A.N."/>
        </authorList>
    </citation>
    <scope>NUCLEOTIDE SEQUENCE [LARGE SCALE GENOMIC DNA]</scope>
    <source>
        <strain evidence="1">J2</strain>
    </source>
</reference>
<dbReference type="EMBL" id="SULG01000016">
    <property type="protein sequence ID" value="TLD42596.1"/>
    <property type="molecule type" value="Genomic_DNA"/>
</dbReference>
<evidence type="ECO:0000313" key="2">
    <source>
        <dbReference type="Proteomes" id="UP000319783"/>
    </source>
</evidence>
<comment type="caution">
    <text evidence="1">The sequence shown here is derived from an EMBL/GenBank/DDBJ whole genome shotgun (WGS) entry which is preliminary data.</text>
</comment>
<sequence length="98" mass="11522">MKDKEIEKQNFILWYSLYATEKELEVARTTNRETLDRLLKEYAEEVDKIDKTKCFYERIAQSGSKRTQGFDATLKIDYSSSEKNNLFEEDSAAGHEIK</sequence>
<organism evidence="1 2">
    <name type="scientific">Candidatus Jettenia ecosi</name>
    <dbReference type="NCBI Taxonomy" id="2494326"/>
    <lineage>
        <taxon>Bacteria</taxon>
        <taxon>Pseudomonadati</taxon>
        <taxon>Planctomycetota</taxon>
        <taxon>Candidatus Brocadiia</taxon>
        <taxon>Candidatus Brocadiales</taxon>
        <taxon>Candidatus Brocadiaceae</taxon>
        <taxon>Candidatus Jettenia</taxon>
    </lineage>
</organism>
<evidence type="ECO:0000313" key="1">
    <source>
        <dbReference type="EMBL" id="TLD42596.1"/>
    </source>
</evidence>
<dbReference type="AlphaFoldDB" id="A0A533QCX4"/>
<gene>
    <name evidence="1" type="ORF">JETT_1050</name>
</gene>
<name>A0A533QCX4_9BACT</name>
<proteinExistence type="predicted"/>